<gene>
    <name evidence="2" type="ORF">SAMN04490248_11638</name>
</gene>
<evidence type="ECO:0000256" key="1">
    <source>
        <dbReference type="SAM" id="Phobius"/>
    </source>
</evidence>
<accession>A0A1H8TPI2</accession>
<reference evidence="2 3" key="1">
    <citation type="submission" date="2016-10" db="EMBL/GenBank/DDBJ databases">
        <authorList>
            <person name="de Groot N.N."/>
        </authorList>
    </citation>
    <scope>NUCLEOTIDE SEQUENCE [LARGE SCALE GENOMIC DNA]</scope>
    <source>
        <strain evidence="2 3">DSM 27842</strain>
    </source>
</reference>
<keyword evidence="3" id="KW-1185">Reference proteome</keyword>
<dbReference type="AlphaFoldDB" id="A0A1H8TPI2"/>
<evidence type="ECO:0000313" key="3">
    <source>
        <dbReference type="Proteomes" id="UP000198893"/>
    </source>
</evidence>
<dbReference type="OrthoDB" id="7875963at2"/>
<feature type="transmembrane region" description="Helical" evidence="1">
    <location>
        <begin position="7"/>
        <end position="28"/>
    </location>
</feature>
<proteinExistence type="predicted"/>
<dbReference type="EMBL" id="FODS01000016">
    <property type="protein sequence ID" value="SEO92368.1"/>
    <property type="molecule type" value="Genomic_DNA"/>
</dbReference>
<protein>
    <submittedName>
        <fullName evidence="2">Uncharacterized protein</fullName>
    </submittedName>
</protein>
<evidence type="ECO:0000313" key="2">
    <source>
        <dbReference type="EMBL" id="SEO92368.1"/>
    </source>
</evidence>
<name>A0A1H8TPI2_9RHOB</name>
<dbReference type="STRING" id="569882.SAMN04490248_11638"/>
<dbReference type="RefSeq" id="WP_093119155.1">
    <property type="nucleotide sequence ID" value="NZ_FODS01000016.1"/>
</dbReference>
<feature type="transmembrane region" description="Helical" evidence="1">
    <location>
        <begin position="34"/>
        <end position="53"/>
    </location>
</feature>
<keyword evidence="1" id="KW-1133">Transmembrane helix</keyword>
<keyword evidence="1" id="KW-0472">Membrane</keyword>
<keyword evidence="1" id="KW-0812">Transmembrane</keyword>
<organism evidence="2 3">
    <name type="scientific">Salinihabitans flavidus</name>
    <dbReference type="NCBI Taxonomy" id="569882"/>
    <lineage>
        <taxon>Bacteria</taxon>
        <taxon>Pseudomonadati</taxon>
        <taxon>Pseudomonadota</taxon>
        <taxon>Alphaproteobacteria</taxon>
        <taxon>Rhodobacterales</taxon>
        <taxon>Roseobacteraceae</taxon>
        <taxon>Salinihabitans</taxon>
    </lineage>
</organism>
<sequence>MKYGWKALLGVLWVSCLAGATLIVFLALGWYSPWAFAAAGAVGLVFGIPAGIWNARKLRRDDPNWKNGRYVKAPKGLS</sequence>
<dbReference type="Proteomes" id="UP000198893">
    <property type="component" value="Unassembled WGS sequence"/>
</dbReference>